<proteinExistence type="predicted"/>
<organism evidence="2 3">
    <name type="scientific">Micromonospora peucetia</name>
    <dbReference type="NCBI Taxonomy" id="47871"/>
    <lineage>
        <taxon>Bacteria</taxon>
        <taxon>Bacillati</taxon>
        <taxon>Actinomycetota</taxon>
        <taxon>Actinomycetes</taxon>
        <taxon>Micromonosporales</taxon>
        <taxon>Micromonosporaceae</taxon>
        <taxon>Micromonospora</taxon>
    </lineage>
</organism>
<dbReference type="RefSeq" id="WP_091632416.1">
    <property type="nucleotide sequence ID" value="NZ_FMIC01000002.1"/>
</dbReference>
<dbReference type="Proteomes" id="UP000199343">
    <property type="component" value="Unassembled WGS sequence"/>
</dbReference>
<feature type="region of interest" description="Disordered" evidence="1">
    <location>
        <begin position="433"/>
        <end position="497"/>
    </location>
</feature>
<dbReference type="AlphaFoldDB" id="A0A1C6W4W8"/>
<accession>A0A1C6W4W8</accession>
<name>A0A1C6W4W8_9ACTN</name>
<dbReference type="EMBL" id="FMIC01000002">
    <property type="protein sequence ID" value="SCL73572.1"/>
    <property type="molecule type" value="Genomic_DNA"/>
</dbReference>
<dbReference type="STRING" id="47871.GA0070608_5873"/>
<evidence type="ECO:0000313" key="3">
    <source>
        <dbReference type="Proteomes" id="UP000199343"/>
    </source>
</evidence>
<protein>
    <submittedName>
        <fullName evidence="2">Uncharacterized protein</fullName>
    </submittedName>
</protein>
<evidence type="ECO:0000313" key="2">
    <source>
        <dbReference type="EMBL" id="SCL73572.1"/>
    </source>
</evidence>
<gene>
    <name evidence="2" type="ORF">GA0070608_5873</name>
</gene>
<sequence length="497" mass="52701">MTVGFWHEEAQRALRAATSAVTGRRAADAAEINALVHARADLYHQMARITELLVGGRPVAEEANRATATLILGRHGQNLTRLYVGLRAAAVLDEHLAPAPAVTAGPARSLRRAADALGVIGDIIAGHLPFKRRPGTPEGRAIRAGGGVQGALADLARLTVEAVRLDGRLPAWLNRGGPLAHTYRSAAEAARWTSNSRLGLAAAQLVAAAKFEPGLRELDTARSPLRPAPAVDTVDTAIAAIRAARTWLWLHPDQVTGVHLQIGTQLGLAVHVLTAGKNPDMIGGWRQAAIAAADLQATPANGPAQDAAAEISEALRWTRSLLNLPAQEHVHQQARNPERLVSEMRLMAATLHRGLRAAVRHCNLFVRADAILHRPAGSLVYRAAPRWRPATTNDDLVRDLSRALWQTIGQNAQGDTTAMIARVLATPPRLQAVSRPADVARQSLNPGRAPDDLAGPDLRHAGNGHLTRRAVQPSTPVGGSEAVEEGGGPLSGDISID</sequence>
<reference evidence="2 3" key="1">
    <citation type="submission" date="2016-06" db="EMBL/GenBank/DDBJ databases">
        <authorList>
            <person name="Kjaerup R.B."/>
            <person name="Dalgaard T.S."/>
            <person name="Juul-Madsen H.R."/>
        </authorList>
    </citation>
    <scope>NUCLEOTIDE SEQUENCE [LARGE SCALE GENOMIC DNA]</scope>
    <source>
        <strain evidence="2 3">DSM 43363</strain>
    </source>
</reference>
<evidence type="ECO:0000256" key="1">
    <source>
        <dbReference type="SAM" id="MobiDB-lite"/>
    </source>
</evidence>